<dbReference type="Gene3D" id="3.30.559.30">
    <property type="entry name" value="Nonribosomal peptide synthetase, condensation domain"/>
    <property type="match status" value="1"/>
</dbReference>
<evidence type="ECO:0000259" key="13">
    <source>
        <dbReference type="Pfam" id="PF06974"/>
    </source>
</evidence>
<evidence type="ECO:0000313" key="15">
    <source>
        <dbReference type="Proteomes" id="UP000263377"/>
    </source>
</evidence>
<keyword evidence="6 11" id="KW-0808">Transferase</keyword>
<evidence type="ECO:0000256" key="4">
    <source>
        <dbReference type="ARBA" id="ARBA00013244"/>
    </source>
</evidence>
<reference evidence="14 15" key="1">
    <citation type="submission" date="2018-08" db="EMBL/GenBank/DDBJ databases">
        <title>Diversity &amp; Physiological Properties of Lignin-Decomposing Actinobacteria from Soil.</title>
        <authorList>
            <person name="Roh S.G."/>
            <person name="Kim S.B."/>
        </authorList>
    </citation>
    <scope>NUCLEOTIDE SEQUENCE [LARGE SCALE GENOMIC DNA]</scope>
    <source>
        <strain evidence="14 15">MMS17-GH009</strain>
    </source>
</reference>
<dbReference type="NCBIfam" id="TIGR02946">
    <property type="entry name" value="acyl_WS_DGAT"/>
    <property type="match status" value="1"/>
</dbReference>
<dbReference type="Pfam" id="PF03007">
    <property type="entry name" value="WS_DGAT_cat"/>
    <property type="match status" value="1"/>
</dbReference>
<evidence type="ECO:0000256" key="3">
    <source>
        <dbReference type="ARBA" id="ARBA00009587"/>
    </source>
</evidence>
<dbReference type="GO" id="GO:0006071">
    <property type="term" value="P:glycerol metabolic process"/>
    <property type="evidence" value="ECO:0007669"/>
    <property type="project" value="UniProtKB-KW"/>
</dbReference>
<evidence type="ECO:0000256" key="10">
    <source>
        <dbReference type="ARBA" id="ARBA00048109"/>
    </source>
</evidence>
<dbReference type="UniPathway" id="UPA00282"/>
<keyword evidence="5 11" id="KW-0444">Lipid biosynthesis</keyword>
<dbReference type="Gene3D" id="3.30.559.10">
    <property type="entry name" value="Chloramphenicol acetyltransferase-like domain"/>
    <property type="match status" value="1"/>
</dbReference>
<dbReference type="RefSeq" id="WP_117486924.1">
    <property type="nucleotide sequence ID" value="NZ_QVIG01000001.1"/>
</dbReference>
<dbReference type="PANTHER" id="PTHR31650">
    <property type="entry name" value="O-ACYLTRANSFERASE (WSD1-LIKE) FAMILY PROTEIN"/>
    <property type="match status" value="1"/>
</dbReference>
<proteinExistence type="inferred from homology"/>
<dbReference type="EC" id="2.3.1.20" evidence="4 11"/>
<dbReference type="GO" id="GO:0071731">
    <property type="term" value="P:response to nitric oxide"/>
    <property type="evidence" value="ECO:0007669"/>
    <property type="project" value="TreeGrafter"/>
</dbReference>
<dbReference type="InterPro" id="IPR023213">
    <property type="entry name" value="CAT-like_dom_sf"/>
</dbReference>
<dbReference type="Proteomes" id="UP000263377">
    <property type="component" value="Unassembled WGS sequence"/>
</dbReference>
<evidence type="ECO:0000256" key="7">
    <source>
        <dbReference type="ARBA" id="ARBA00022798"/>
    </source>
</evidence>
<protein>
    <recommendedName>
        <fullName evidence="4 11">Diacylglycerol O-acyltransferase</fullName>
        <ecNumber evidence="4 11">2.3.1.20</ecNumber>
    </recommendedName>
</protein>
<dbReference type="SUPFAM" id="SSF52777">
    <property type="entry name" value="CoA-dependent acyltransferases"/>
    <property type="match status" value="2"/>
</dbReference>
<dbReference type="EMBL" id="QVIG01000001">
    <property type="protein sequence ID" value="RGD58292.1"/>
    <property type="molecule type" value="Genomic_DNA"/>
</dbReference>
<comment type="caution">
    <text evidence="14">The sequence shown here is derived from an EMBL/GenBank/DDBJ whole genome shotgun (WGS) entry which is preliminary data.</text>
</comment>
<keyword evidence="15" id="KW-1185">Reference proteome</keyword>
<keyword evidence="7 11" id="KW-0319">Glycerol metabolism</keyword>
<sequence length="454" mass="48259">MARIRMPDRVFLALESATTPQHVALLATFGPPAGAEPGPYVQRLFERLVAAPVAAPFTFRPRHARWGAFDGTWEELAGQDVDRSYHLRRSALPAPGGERELTDLVSRLHSRPLDTTRPLWECHLIEGLADGRFALYVKVHHALTDGLGVQQRLRRMLSTDPRDEGLRPLWSIAAPADNSTGAEGPTARGLAATALGLGRAARTMARGVRARADRTRAVPFLVPRSPLNAAVGRQRQVITRSYEFDRFRAVAKDAGTTVNDVLLAVCGGALRQCLAAAGALPARSLTAGTPVSTREAGDASTANSFAMTVMSLGTDVADPLERLRAVARSSALAKRELGELPKGSTGLYGALFTWPFVAQNVLGLGGATRPPYNVVVSNIPGSAQRMYFAGCPLETVHPLGSVCHGVGLFIAARSAGGRLNLGLVGDRSLLAPLDGLGDALGDQLGLLEEALERT</sequence>
<dbReference type="GO" id="GO:0004144">
    <property type="term" value="F:diacylglycerol O-acyltransferase activity"/>
    <property type="evidence" value="ECO:0007669"/>
    <property type="project" value="UniProtKB-EC"/>
</dbReference>
<dbReference type="InterPro" id="IPR004255">
    <property type="entry name" value="O-acyltransferase_WSD1_N"/>
</dbReference>
<feature type="domain" description="O-acyltransferase WSD1-like N-terminal" evidence="12">
    <location>
        <begin position="8"/>
        <end position="261"/>
    </location>
</feature>
<evidence type="ECO:0000256" key="11">
    <source>
        <dbReference type="RuleBase" id="RU361241"/>
    </source>
</evidence>
<organism evidence="14 15">
    <name type="scientific">Kitasatospora xanthocidica</name>
    <dbReference type="NCBI Taxonomy" id="83382"/>
    <lineage>
        <taxon>Bacteria</taxon>
        <taxon>Bacillati</taxon>
        <taxon>Actinomycetota</taxon>
        <taxon>Actinomycetes</taxon>
        <taxon>Kitasatosporales</taxon>
        <taxon>Streptomycetaceae</taxon>
        <taxon>Kitasatospora</taxon>
    </lineage>
</organism>
<gene>
    <name evidence="14" type="ORF">DR950_11270</name>
</gene>
<evidence type="ECO:0000256" key="2">
    <source>
        <dbReference type="ARBA" id="ARBA00005189"/>
    </source>
</evidence>
<evidence type="ECO:0000313" key="14">
    <source>
        <dbReference type="EMBL" id="RGD58292.1"/>
    </source>
</evidence>
<evidence type="ECO:0000256" key="8">
    <source>
        <dbReference type="ARBA" id="ARBA00023098"/>
    </source>
</evidence>
<comment type="catalytic activity">
    <reaction evidence="10 11">
        <text>an acyl-CoA + a 1,2-diacyl-sn-glycerol = a triacyl-sn-glycerol + CoA</text>
        <dbReference type="Rhea" id="RHEA:10868"/>
        <dbReference type="ChEBI" id="CHEBI:17815"/>
        <dbReference type="ChEBI" id="CHEBI:57287"/>
        <dbReference type="ChEBI" id="CHEBI:58342"/>
        <dbReference type="ChEBI" id="CHEBI:64615"/>
        <dbReference type="EC" id="2.3.1.20"/>
    </reaction>
</comment>
<feature type="domain" description="O-acyltransferase WSD1 C-terminal" evidence="13">
    <location>
        <begin position="303"/>
        <end position="447"/>
    </location>
</feature>
<comment type="pathway">
    <text evidence="2">Lipid metabolism.</text>
</comment>
<name>A0A372ZS56_9ACTN</name>
<keyword evidence="9 11" id="KW-0012">Acyltransferase</keyword>
<evidence type="ECO:0000259" key="12">
    <source>
        <dbReference type="Pfam" id="PF03007"/>
    </source>
</evidence>
<comment type="similarity">
    <text evidence="3 11">Belongs to the long-chain O-acyltransferase family.</text>
</comment>
<accession>A0A372ZS56</accession>
<evidence type="ECO:0000256" key="1">
    <source>
        <dbReference type="ARBA" id="ARBA00004771"/>
    </source>
</evidence>
<dbReference type="GO" id="GO:0001666">
    <property type="term" value="P:response to hypoxia"/>
    <property type="evidence" value="ECO:0007669"/>
    <property type="project" value="TreeGrafter"/>
</dbReference>
<evidence type="ECO:0000256" key="9">
    <source>
        <dbReference type="ARBA" id="ARBA00023315"/>
    </source>
</evidence>
<dbReference type="InterPro" id="IPR009721">
    <property type="entry name" value="O-acyltransferase_WSD1_C"/>
</dbReference>
<evidence type="ECO:0000256" key="6">
    <source>
        <dbReference type="ARBA" id="ARBA00022679"/>
    </source>
</evidence>
<comment type="pathway">
    <text evidence="1 11">Glycerolipid metabolism; triacylglycerol biosynthesis.</text>
</comment>
<dbReference type="InterPro" id="IPR014292">
    <property type="entry name" value="Acyl_transf_WS/DGAT"/>
</dbReference>
<dbReference type="AlphaFoldDB" id="A0A372ZS56"/>
<keyword evidence="8 11" id="KW-0443">Lipid metabolism</keyword>
<dbReference type="GO" id="GO:0005886">
    <property type="term" value="C:plasma membrane"/>
    <property type="evidence" value="ECO:0007669"/>
    <property type="project" value="TreeGrafter"/>
</dbReference>
<dbReference type="Pfam" id="PF06974">
    <property type="entry name" value="WS_DGAT_C"/>
    <property type="match status" value="1"/>
</dbReference>
<dbReference type="InterPro" id="IPR045034">
    <property type="entry name" value="O-acyltransferase_WSD1-like"/>
</dbReference>
<evidence type="ECO:0000256" key="5">
    <source>
        <dbReference type="ARBA" id="ARBA00022516"/>
    </source>
</evidence>
<dbReference type="GO" id="GO:0051701">
    <property type="term" value="P:biological process involved in interaction with host"/>
    <property type="evidence" value="ECO:0007669"/>
    <property type="project" value="TreeGrafter"/>
</dbReference>
<dbReference type="GO" id="GO:0019432">
    <property type="term" value="P:triglyceride biosynthetic process"/>
    <property type="evidence" value="ECO:0007669"/>
    <property type="project" value="UniProtKB-UniPathway"/>
</dbReference>
<dbReference type="PANTHER" id="PTHR31650:SF1">
    <property type="entry name" value="WAX ESTER SYNTHASE_DIACYLGLYCEROL ACYLTRANSFERASE 4-RELATED"/>
    <property type="match status" value="1"/>
</dbReference>